<reference evidence="6 7" key="1">
    <citation type="submission" date="2020-04" db="EMBL/GenBank/DDBJ databases">
        <authorList>
            <person name="De Canck E."/>
        </authorList>
    </citation>
    <scope>NUCLEOTIDE SEQUENCE [LARGE SCALE GENOMIC DNA]</scope>
    <source>
        <strain evidence="6 7">LMG 29542</strain>
    </source>
</reference>
<evidence type="ECO:0000256" key="2">
    <source>
        <dbReference type="ARBA" id="ARBA00022679"/>
    </source>
</evidence>
<dbReference type="PANTHER" id="PTHR37419">
    <property type="entry name" value="SERINE/THREONINE-PROTEIN KINASE TOXIN HIPA"/>
    <property type="match status" value="1"/>
</dbReference>
<evidence type="ECO:0000259" key="5">
    <source>
        <dbReference type="Pfam" id="PF13657"/>
    </source>
</evidence>
<dbReference type="GO" id="GO:0005829">
    <property type="term" value="C:cytosol"/>
    <property type="evidence" value="ECO:0007669"/>
    <property type="project" value="TreeGrafter"/>
</dbReference>
<evidence type="ECO:0000259" key="4">
    <source>
        <dbReference type="Pfam" id="PF07804"/>
    </source>
</evidence>
<gene>
    <name evidence="6" type="primary">hipA_1</name>
    <name evidence="6" type="ORF">LMG29542_04162</name>
</gene>
<keyword evidence="7" id="KW-1185">Reference proteome</keyword>
<dbReference type="Pfam" id="PF13657">
    <property type="entry name" value="Couple_hipA"/>
    <property type="match status" value="1"/>
</dbReference>
<sequence>MSGRLLFASLDGQAIGTLHENQNLWAFTYAKSWCDSAASFPLSPHLPLQNAALHDGASTRPVQWYFDNLLPEESVRALLAADAGLPDIADAFALLEHYGRESAGSITLRAADDSADVDCSLRLLGDAELDARIRNLPAVPLTHSAPKKMSLAGAQHKLAVVLRDGQIFEPGGQALSTHILKPNHPQPQDYPHSVVNEWFVMKLARRVGLDVPDIERRYVPAPVYLIKRFDRELSEDGTVTRHHAIDGCQLLNLAATMKYSGWSLEALSELVGHCRAPATARLRMFRWLRAAVGRTLWSSRGR</sequence>
<keyword evidence="2 6" id="KW-0808">Transferase</keyword>
<evidence type="ECO:0000313" key="7">
    <source>
        <dbReference type="Proteomes" id="UP000494363"/>
    </source>
</evidence>
<proteinExistence type="inferred from homology"/>
<dbReference type="AlphaFoldDB" id="A0A6J5E5S8"/>
<dbReference type="PANTHER" id="PTHR37419:SF1">
    <property type="entry name" value="SERINE_THREONINE-PROTEIN KINASE TOXIN HIPA"/>
    <property type="match status" value="1"/>
</dbReference>
<accession>A0A6J5E5S8</accession>
<protein>
    <submittedName>
        <fullName evidence="6">Serine/threonine-protein kinase toxin HipA</fullName>
        <ecNumber evidence="6">2.7.11.1</ecNumber>
    </submittedName>
</protein>
<feature type="domain" description="HipA N-terminal subdomain 1" evidence="5">
    <location>
        <begin position="9"/>
        <end position="108"/>
    </location>
</feature>
<evidence type="ECO:0000256" key="3">
    <source>
        <dbReference type="ARBA" id="ARBA00022777"/>
    </source>
</evidence>
<dbReference type="NCBIfam" id="TIGR03071">
    <property type="entry name" value="couple_hipA"/>
    <property type="match status" value="1"/>
</dbReference>
<organism evidence="6 7">
    <name type="scientific">Paraburkholderia humisilvae</name>
    <dbReference type="NCBI Taxonomy" id="627669"/>
    <lineage>
        <taxon>Bacteria</taxon>
        <taxon>Pseudomonadati</taxon>
        <taxon>Pseudomonadota</taxon>
        <taxon>Betaproteobacteria</taxon>
        <taxon>Burkholderiales</taxon>
        <taxon>Burkholderiaceae</taxon>
        <taxon>Paraburkholderia</taxon>
    </lineage>
</organism>
<dbReference type="GO" id="GO:0004674">
    <property type="term" value="F:protein serine/threonine kinase activity"/>
    <property type="evidence" value="ECO:0007669"/>
    <property type="project" value="UniProtKB-EC"/>
</dbReference>
<dbReference type="InterPro" id="IPR017508">
    <property type="entry name" value="HipA_N1"/>
</dbReference>
<dbReference type="InterPro" id="IPR052028">
    <property type="entry name" value="HipA_Ser/Thr_kinase"/>
</dbReference>
<comment type="similarity">
    <text evidence="1">Belongs to the HipA Ser/Thr kinase family.</text>
</comment>
<dbReference type="InterPro" id="IPR012893">
    <property type="entry name" value="HipA-like_C"/>
</dbReference>
<feature type="domain" description="HipA-like C-terminal" evidence="4">
    <location>
        <begin position="149"/>
        <end position="288"/>
    </location>
</feature>
<dbReference type="EC" id="2.7.11.1" evidence="6"/>
<dbReference type="Pfam" id="PF07804">
    <property type="entry name" value="HipA_C"/>
    <property type="match status" value="1"/>
</dbReference>
<keyword evidence="3 6" id="KW-0418">Kinase</keyword>
<name>A0A6J5E5S8_9BURK</name>
<dbReference type="Proteomes" id="UP000494363">
    <property type="component" value="Unassembled WGS sequence"/>
</dbReference>
<evidence type="ECO:0000256" key="1">
    <source>
        <dbReference type="ARBA" id="ARBA00010164"/>
    </source>
</evidence>
<evidence type="ECO:0000313" key="6">
    <source>
        <dbReference type="EMBL" id="CAB3761723.1"/>
    </source>
</evidence>
<dbReference type="EMBL" id="CADIKH010000018">
    <property type="protein sequence ID" value="CAB3761723.1"/>
    <property type="molecule type" value="Genomic_DNA"/>
</dbReference>